<comment type="caution">
    <text evidence="2">The sequence shown here is derived from an EMBL/GenBank/DDBJ whole genome shotgun (WGS) entry which is preliminary data.</text>
</comment>
<feature type="region of interest" description="Disordered" evidence="1">
    <location>
        <begin position="1"/>
        <end position="46"/>
    </location>
</feature>
<evidence type="ECO:0000256" key="1">
    <source>
        <dbReference type="SAM" id="MobiDB-lite"/>
    </source>
</evidence>
<organism evidence="2 3">
    <name type="scientific">Caerostris extrusa</name>
    <name type="common">Bark spider</name>
    <name type="synonym">Caerostris bankana</name>
    <dbReference type="NCBI Taxonomy" id="172846"/>
    <lineage>
        <taxon>Eukaryota</taxon>
        <taxon>Metazoa</taxon>
        <taxon>Ecdysozoa</taxon>
        <taxon>Arthropoda</taxon>
        <taxon>Chelicerata</taxon>
        <taxon>Arachnida</taxon>
        <taxon>Araneae</taxon>
        <taxon>Araneomorphae</taxon>
        <taxon>Entelegynae</taxon>
        <taxon>Araneoidea</taxon>
        <taxon>Araneidae</taxon>
        <taxon>Caerostris</taxon>
    </lineage>
</organism>
<evidence type="ECO:0000313" key="3">
    <source>
        <dbReference type="Proteomes" id="UP001054945"/>
    </source>
</evidence>
<feature type="compositionally biased region" description="Basic and acidic residues" evidence="1">
    <location>
        <begin position="13"/>
        <end position="22"/>
    </location>
</feature>
<keyword evidence="3" id="KW-1185">Reference proteome</keyword>
<feature type="compositionally biased region" description="Polar residues" evidence="1">
    <location>
        <begin position="29"/>
        <end position="46"/>
    </location>
</feature>
<feature type="compositionally biased region" description="Polar residues" evidence="1">
    <location>
        <begin position="1"/>
        <end position="12"/>
    </location>
</feature>
<protein>
    <submittedName>
        <fullName evidence="2">Uncharacterized protein</fullName>
    </submittedName>
</protein>
<gene>
    <name evidence="2" type="ORF">CEXT_137591</name>
</gene>
<name>A0AAV4Y7H5_CAEEX</name>
<dbReference type="EMBL" id="BPLR01001395">
    <property type="protein sequence ID" value="GIZ02092.1"/>
    <property type="molecule type" value="Genomic_DNA"/>
</dbReference>
<reference evidence="2 3" key="1">
    <citation type="submission" date="2021-06" db="EMBL/GenBank/DDBJ databases">
        <title>Caerostris extrusa draft genome.</title>
        <authorList>
            <person name="Kono N."/>
            <person name="Arakawa K."/>
        </authorList>
    </citation>
    <scope>NUCLEOTIDE SEQUENCE [LARGE SCALE GENOMIC DNA]</scope>
</reference>
<proteinExistence type="predicted"/>
<dbReference type="AlphaFoldDB" id="A0AAV4Y7H5"/>
<dbReference type="Proteomes" id="UP001054945">
    <property type="component" value="Unassembled WGS sequence"/>
</dbReference>
<evidence type="ECO:0000313" key="2">
    <source>
        <dbReference type="EMBL" id="GIZ02092.1"/>
    </source>
</evidence>
<accession>A0AAV4Y7H5</accession>
<sequence>MDTTKMDPTNPSEKAKNKDPPRRKLKISHMQTSSVTGMSKLQPTSNSILKEPNLMWTYSPIKNCLHQECTTRPSGKQTAWREILHHPGVLCFFLFN</sequence>